<accession>A0ABW5U0L5</accession>
<dbReference type="RefSeq" id="WP_386372416.1">
    <property type="nucleotide sequence ID" value="NZ_JBHUMP010000003.1"/>
</dbReference>
<protein>
    <submittedName>
        <fullName evidence="5">Tetratricopeptide repeat protein</fullName>
    </submittedName>
</protein>
<evidence type="ECO:0000256" key="1">
    <source>
        <dbReference type="ARBA" id="ARBA00022737"/>
    </source>
</evidence>
<keyword evidence="1" id="KW-0677">Repeat</keyword>
<feature type="signal peptide" evidence="4">
    <location>
        <begin position="1"/>
        <end position="20"/>
    </location>
</feature>
<dbReference type="InterPro" id="IPR019734">
    <property type="entry name" value="TPR_rpt"/>
</dbReference>
<evidence type="ECO:0000313" key="6">
    <source>
        <dbReference type="Proteomes" id="UP001597474"/>
    </source>
</evidence>
<proteinExistence type="predicted"/>
<dbReference type="Pfam" id="PF14559">
    <property type="entry name" value="TPR_19"/>
    <property type="match status" value="1"/>
</dbReference>
<gene>
    <name evidence="5" type="ORF">ACFSUD_06025</name>
</gene>
<keyword evidence="2 3" id="KW-0802">TPR repeat</keyword>
<keyword evidence="4" id="KW-0732">Signal</keyword>
<dbReference type="InterPro" id="IPR050498">
    <property type="entry name" value="Ycf3"/>
</dbReference>
<comment type="caution">
    <text evidence="5">The sequence shown here is derived from an EMBL/GenBank/DDBJ whole genome shotgun (WGS) entry which is preliminary data.</text>
</comment>
<dbReference type="SMART" id="SM00028">
    <property type="entry name" value="TPR"/>
    <property type="match status" value="2"/>
</dbReference>
<dbReference type="Proteomes" id="UP001597474">
    <property type="component" value="Unassembled WGS sequence"/>
</dbReference>
<dbReference type="InterPro" id="IPR011990">
    <property type="entry name" value="TPR-like_helical_dom_sf"/>
</dbReference>
<dbReference type="EMBL" id="JBHUMP010000003">
    <property type="protein sequence ID" value="MFD2739115.1"/>
    <property type="molecule type" value="Genomic_DNA"/>
</dbReference>
<reference evidence="6" key="1">
    <citation type="journal article" date="2019" name="Int. J. Syst. Evol. Microbiol.">
        <title>The Global Catalogue of Microorganisms (GCM) 10K type strain sequencing project: providing services to taxonomists for standard genome sequencing and annotation.</title>
        <authorList>
            <consortium name="The Broad Institute Genomics Platform"/>
            <consortium name="The Broad Institute Genome Sequencing Center for Infectious Disease"/>
            <person name="Wu L."/>
            <person name="Ma J."/>
        </authorList>
    </citation>
    <scope>NUCLEOTIDE SEQUENCE [LARGE SCALE GENOMIC DNA]</scope>
    <source>
        <strain evidence="6">TISTR 2562</strain>
    </source>
</reference>
<feature type="chain" id="PRO_5046676591" evidence="4">
    <location>
        <begin position="21"/>
        <end position="187"/>
    </location>
</feature>
<keyword evidence="6" id="KW-1185">Reference proteome</keyword>
<dbReference type="PROSITE" id="PS50005">
    <property type="entry name" value="TPR"/>
    <property type="match status" value="1"/>
</dbReference>
<organism evidence="5 6">
    <name type="scientific">Sulfitobacter aestuarii</name>
    <dbReference type="NCBI Taxonomy" id="2161676"/>
    <lineage>
        <taxon>Bacteria</taxon>
        <taxon>Pseudomonadati</taxon>
        <taxon>Pseudomonadota</taxon>
        <taxon>Alphaproteobacteria</taxon>
        <taxon>Rhodobacterales</taxon>
        <taxon>Roseobacteraceae</taxon>
        <taxon>Sulfitobacter</taxon>
    </lineage>
</organism>
<evidence type="ECO:0000256" key="3">
    <source>
        <dbReference type="PROSITE-ProRule" id="PRU00339"/>
    </source>
</evidence>
<dbReference type="PANTHER" id="PTHR44858">
    <property type="entry name" value="TETRATRICOPEPTIDE REPEAT PROTEIN 6"/>
    <property type="match status" value="1"/>
</dbReference>
<feature type="repeat" description="TPR" evidence="3">
    <location>
        <begin position="101"/>
        <end position="134"/>
    </location>
</feature>
<dbReference type="SUPFAM" id="SSF48452">
    <property type="entry name" value="TPR-like"/>
    <property type="match status" value="1"/>
</dbReference>
<dbReference type="PANTHER" id="PTHR44858:SF1">
    <property type="entry name" value="UDP-N-ACETYLGLUCOSAMINE--PEPTIDE N-ACETYLGLUCOSAMINYLTRANSFERASE SPINDLY-RELATED"/>
    <property type="match status" value="1"/>
</dbReference>
<sequence>MRAFATTAVILTLLAAPAAAECPAPADVSAELKVLIAEAQAAPDARAGRVVSGKMWQVWLRAPDEAAQEVLDTGMRRREVYDFLGALEAFDRLVAYCPDYAEGFNQRAYINYLTENYDAALVDLDEALRLQPDHVAAQSGRALTLLNLGRIAEAREQLVIAVENNPWLAEAALLAKGAPLGPVGEDI</sequence>
<evidence type="ECO:0000256" key="2">
    <source>
        <dbReference type="ARBA" id="ARBA00022803"/>
    </source>
</evidence>
<evidence type="ECO:0000313" key="5">
    <source>
        <dbReference type="EMBL" id="MFD2739115.1"/>
    </source>
</evidence>
<dbReference type="Gene3D" id="1.25.40.10">
    <property type="entry name" value="Tetratricopeptide repeat domain"/>
    <property type="match status" value="1"/>
</dbReference>
<evidence type="ECO:0000256" key="4">
    <source>
        <dbReference type="SAM" id="SignalP"/>
    </source>
</evidence>
<name>A0ABW5U0L5_9RHOB</name>